<dbReference type="PROSITE" id="PS50928">
    <property type="entry name" value="ABC_TM1"/>
    <property type="match status" value="1"/>
</dbReference>
<dbReference type="GO" id="GO:0055085">
    <property type="term" value="P:transmembrane transport"/>
    <property type="evidence" value="ECO:0007669"/>
    <property type="project" value="InterPro"/>
</dbReference>
<evidence type="ECO:0000256" key="1">
    <source>
        <dbReference type="ARBA" id="ARBA00004141"/>
    </source>
</evidence>
<dbReference type="Gene3D" id="1.10.3720.10">
    <property type="entry name" value="MetI-like"/>
    <property type="match status" value="1"/>
</dbReference>
<dbReference type="GO" id="GO:0005886">
    <property type="term" value="C:plasma membrane"/>
    <property type="evidence" value="ECO:0007669"/>
    <property type="project" value="UniProtKB-SubCell"/>
</dbReference>
<evidence type="ECO:0000256" key="5">
    <source>
        <dbReference type="ARBA" id="ARBA00023136"/>
    </source>
</evidence>
<keyword evidence="3 6" id="KW-0812">Transmembrane</keyword>
<dbReference type="Pfam" id="PF00528">
    <property type="entry name" value="BPD_transp_1"/>
    <property type="match status" value="1"/>
</dbReference>
<keyword evidence="10" id="KW-1185">Reference proteome</keyword>
<keyword evidence="5 6" id="KW-0472">Membrane</keyword>
<feature type="transmembrane region" description="Helical" evidence="6">
    <location>
        <begin position="119"/>
        <end position="150"/>
    </location>
</feature>
<evidence type="ECO:0000256" key="7">
    <source>
        <dbReference type="SAM" id="MobiDB-lite"/>
    </source>
</evidence>
<comment type="caution">
    <text evidence="9">The sequence shown here is derived from an EMBL/GenBank/DDBJ whole genome shotgun (WGS) entry which is preliminary data.</text>
</comment>
<feature type="region of interest" description="Disordered" evidence="7">
    <location>
        <begin position="1"/>
        <end position="21"/>
    </location>
</feature>
<comment type="similarity">
    <text evidence="6">Belongs to the binding-protein-dependent transport system permease family.</text>
</comment>
<keyword evidence="4 6" id="KW-1133">Transmembrane helix</keyword>
<evidence type="ECO:0000313" key="10">
    <source>
        <dbReference type="Proteomes" id="UP000320244"/>
    </source>
</evidence>
<evidence type="ECO:0000256" key="6">
    <source>
        <dbReference type="RuleBase" id="RU363032"/>
    </source>
</evidence>
<dbReference type="SUPFAM" id="SSF161098">
    <property type="entry name" value="MetI-like"/>
    <property type="match status" value="1"/>
</dbReference>
<dbReference type="InterPro" id="IPR035906">
    <property type="entry name" value="MetI-like_sf"/>
</dbReference>
<dbReference type="GO" id="GO:0031460">
    <property type="term" value="P:glycine betaine transport"/>
    <property type="evidence" value="ECO:0007669"/>
    <property type="project" value="TreeGrafter"/>
</dbReference>
<reference evidence="9 10" key="1">
    <citation type="submission" date="2019-05" db="EMBL/GenBank/DDBJ databases">
        <authorList>
            <person name="Lee S.D."/>
        </authorList>
    </citation>
    <scope>NUCLEOTIDE SEQUENCE [LARGE SCALE GENOMIC DNA]</scope>
    <source>
        <strain evidence="9 10">C5-26</strain>
    </source>
</reference>
<feature type="transmembrane region" description="Helical" evidence="6">
    <location>
        <begin position="230"/>
        <end position="250"/>
    </location>
</feature>
<dbReference type="AlphaFoldDB" id="A0A563E8W7"/>
<evidence type="ECO:0000256" key="3">
    <source>
        <dbReference type="ARBA" id="ARBA00022692"/>
    </source>
</evidence>
<feature type="transmembrane region" description="Helical" evidence="6">
    <location>
        <begin position="30"/>
        <end position="50"/>
    </location>
</feature>
<protein>
    <submittedName>
        <fullName evidence="9">ABC transporter permease</fullName>
    </submittedName>
</protein>
<dbReference type="RefSeq" id="WP_146314742.1">
    <property type="nucleotide sequence ID" value="NZ_VCQV01000001.1"/>
</dbReference>
<reference evidence="9 10" key="2">
    <citation type="submission" date="2019-08" db="EMBL/GenBank/DDBJ databases">
        <title>Jejuicoccus antrihumi gen. nov., sp. nov., a new member of the family Dermacoccaceae isolated from a cave.</title>
        <authorList>
            <person name="Schumann P."/>
            <person name="Kim I.S."/>
        </authorList>
    </citation>
    <scope>NUCLEOTIDE SEQUENCE [LARGE SCALE GENOMIC DNA]</scope>
    <source>
        <strain evidence="9 10">C5-26</strain>
    </source>
</reference>
<feature type="transmembrane region" description="Helical" evidence="6">
    <location>
        <begin position="189"/>
        <end position="218"/>
    </location>
</feature>
<accession>A0A563E8W7</accession>
<dbReference type="InterPro" id="IPR000515">
    <property type="entry name" value="MetI-like"/>
</dbReference>
<dbReference type="PANTHER" id="PTHR30177">
    <property type="entry name" value="GLYCINE BETAINE/L-PROLINE TRANSPORT SYSTEM PERMEASE PROTEIN PROW"/>
    <property type="match status" value="1"/>
</dbReference>
<gene>
    <name evidence="9" type="ORF">FGL98_00755</name>
</gene>
<proteinExistence type="inferred from homology"/>
<dbReference type="OrthoDB" id="9801163at2"/>
<feature type="domain" description="ABC transmembrane type-1" evidence="8">
    <location>
        <begin position="73"/>
        <end position="254"/>
    </location>
</feature>
<comment type="subcellular location">
    <subcellularLocation>
        <location evidence="6">Cell membrane</location>
        <topology evidence="6">Multi-pass membrane protein</topology>
    </subcellularLocation>
    <subcellularLocation>
        <location evidence="1">Membrane</location>
        <topology evidence="1">Multi-pass membrane protein</topology>
    </subcellularLocation>
</comment>
<name>A0A563E8W7_9MICO</name>
<feature type="transmembrane region" description="Helical" evidence="6">
    <location>
        <begin position="79"/>
        <end position="98"/>
    </location>
</feature>
<evidence type="ECO:0000259" key="8">
    <source>
        <dbReference type="PROSITE" id="PS50928"/>
    </source>
</evidence>
<dbReference type="InterPro" id="IPR051204">
    <property type="entry name" value="ABC_transp_perm/SBD"/>
</dbReference>
<evidence type="ECO:0000313" key="9">
    <source>
        <dbReference type="EMBL" id="TWP38960.1"/>
    </source>
</evidence>
<keyword evidence="2 6" id="KW-0813">Transport</keyword>
<dbReference type="PANTHER" id="PTHR30177:SF4">
    <property type="entry name" value="OSMOPROTECTANT IMPORT PERMEASE PROTEIN OSMW"/>
    <property type="match status" value="1"/>
</dbReference>
<dbReference type="CDD" id="cd06261">
    <property type="entry name" value="TM_PBP2"/>
    <property type="match status" value="1"/>
</dbReference>
<sequence length="266" mass="28352">MSTQVEDPARAEAGTPARTGRRRRLGREDLGMLLGLPLLVIVVFAAWVLWRQTAILGPIEKRQLAWSVIGELTWQHVKLTVVAAIAVLVTAVPIGIILTRPKFRRLAPPVAAVANAGQAAPVIGVIVLLAIWIGFGFWTAVLSLGLYAFLPVLRNTIVGLQQVDPNLVEAARGMGLSQFAVLRRIELPLAIPVIMAGVRVALVLLVGTASFATFINAGGLGALITTGITLFRYPILISGALLIALLALIFDWLGRVLETAATPKGM</sequence>
<dbReference type="Proteomes" id="UP000320244">
    <property type="component" value="Unassembled WGS sequence"/>
</dbReference>
<evidence type="ECO:0000256" key="2">
    <source>
        <dbReference type="ARBA" id="ARBA00022448"/>
    </source>
</evidence>
<organism evidence="9 10">
    <name type="scientific">Leekyejoonella antrihumi</name>
    <dbReference type="NCBI Taxonomy" id="1660198"/>
    <lineage>
        <taxon>Bacteria</taxon>
        <taxon>Bacillati</taxon>
        <taxon>Actinomycetota</taxon>
        <taxon>Actinomycetes</taxon>
        <taxon>Micrococcales</taxon>
        <taxon>Dermacoccaceae</taxon>
        <taxon>Leekyejoonella</taxon>
    </lineage>
</organism>
<dbReference type="EMBL" id="VCQV01000001">
    <property type="protein sequence ID" value="TWP38960.1"/>
    <property type="molecule type" value="Genomic_DNA"/>
</dbReference>
<evidence type="ECO:0000256" key="4">
    <source>
        <dbReference type="ARBA" id="ARBA00022989"/>
    </source>
</evidence>